<dbReference type="GO" id="GO:0051285">
    <property type="term" value="C:cell cortex of cell tip"/>
    <property type="evidence" value="ECO:0007669"/>
    <property type="project" value="TreeGrafter"/>
</dbReference>
<keyword evidence="2" id="KW-1133">Transmembrane helix</keyword>
<dbReference type="InterPro" id="IPR052413">
    <property type="entry name" value="SUR7_domain"/>
</dbReference>
<sequence length="663" mass="70453">MKLNKNIFTLSIVTLLSITILIFSCINIAGTSGNHLTGVYLGEANIRHINVSKIIPSVSPIITVLAKALSAPNTNVSDVYYAMNSLSNSPALKSILELLTQSNNAETTIDALTTLAPLVVSNSSSDSLTDVVALINNSNNSSMIFSTLSELSSSGNSSTLQAVDPVMKLIANSNNVSATLGDLVVLSKAEALLPSTELQSVLSLIQLGGQNISSTLENLSVLSEASKSLNISDEAALFVALEASYNKTAVLEGLIAKSNNTVEITAYTGLYNLLAASSNSTTTIIDVATILLSSTTQNATQLSYAQNSMLAVASLLEVSSNATLTMEILPELVKDTSSNTTAATSAINSLIGVLQTSKNSTLTLELLSELVGTSSSASSALVELISASTNANNTLNNLINVATLAKANTSSIVPLLAILKSSSSQTNITDAQIYQDVLPEMFDNMKFATNYKLGVFSLCKYNTKGDLYTCTKPHAVQSFFMKQILYDELLQSSFAPYVKAMGLTVDDVVITGELPKKQHLYVPGVRAILAFAILTIIACIFVTALYATGLFEKALKFFFTPLLLVNSLLVGIISAAIGGLVKHGLKHDKYNVSWKIGAAMYALSWIGFFLAIIAATIIYLSTNNKTTPVDEENQNTQESEANDESVNVEQKDVSEDSVSEKQQ</sequence>
<gene>
    <name evidence="3" type="ORF">HGUI_01987</name>
</gene>
<dbReference type="PROSITE" id="PS51257">
    <property type="entry name" value="PROKAR_LIPOPROTEIN"/>
    <property type="match status" value="1"/>
</dbReference>
<dbReference type="OrthoDB" id="4068213at2759"/>
<dbReference type="GO" id="GO:0005886">
    <property type="term" value="C:plasma membrane"/>
    <property type="evidence" value="ECO:0007669"/>
    <property type="project" value="TreeGrafter"/>
</dbReference>
<feature type="region of interest" description="Disordered" evidence="1">
    <location>
        <begin position="628"/>
        <end position="663"/>
    </location>
</feature>
<dbReference type="PANTHER" id="PTHR28019:SF2">
    <property type="entry name" value="CELL MEMBRANE PROTEIN YLR413W-RELATED"/>
    <property type="match status" value="1"/>
</dbReference>
<feature type="transmembrane region" description="Helical" evidence="2">
    <location>
        <begin position="558"/>
        <end position="578"/>
    </location>
</feature>
<evidence type="ECO:0000313" key="3">
    <source>
        <dbReference type="EMBL" id="SGZ39787.1"/>
    </source>
</evidence>
<organism evidence="3 4">
    <name type="scientific">Hanseniaspora guilliermondii</name>
    <dbReference type="NCBI Taxonomy" id="56406"/>
    <lineage>
        <taxon>Eukaryota</taxon>
        <taxon>Fungi</taxon>
        <taxon>Dikarya</taxon>
        <taxon>Ascomycota</taxon>
        <taxon>Saccharomycotina</taxon>
        <taxon>Saccharomycetes</taxon>
        <taxon>Saccharomycodales</taxon>
        <taxon>Saccharomycodaceae</taxon>
        <taxon>Hanseniaspora</taxon>
    </lineage>
</organism>
<feature type="compositionally biased region" description="Basic and acidic residues" evidence="1">
    <location>
        <begin position="649"/>
        <end position="663"/>
    </location>
</feature>
<protein>
    <submittedName>
        <fullName evidence="3">Uncharacterized protein</fullName>
    </submittedName>
</protein>
<feature type="transmembrane region" description="Helical" evidence="2">
    <location>
        <begin position="527"/>
        <end position="546"/>
    </location>
</feature>
<evidence type="ECO:0000256" key="2">
    <source>
        <dbReference type="SAM" id="Phobius"/>
    </source>
</evidence>
<name>A0A1L0B446_9ASCO</name>
<keyword evidence="4" id="KW-1185">Reference proteome</keyword>
<accession>A0A1L0B446</accession>
<dbReference type="AlphaFoldDB" id="A0A1L0B446"/>
<keyword evidence="2" id="KW-0472">Membrane</keyword>
<evidence type="ECO:0000256" key="1">
    <source>
        <dbReference type="SAM" id="MobiDB-lite"/>
    </source>
</evidence>
<reference evidence="4" key="1">
    <citation type="submission" date="2016-11" db="EMBL/GenBank/DDBJ databases">
        <authorList>
            <person name="Guldener U."/>
        </authorList>
    </citation>
    <scope>NUCLEOTIDE SEQUENCE [LARGE SCALE GENOMIC DNA]</scope>
</reference>
<keyword evidence="2" id="KW-0812">Transmembrane</keyword>
<dbReference type="EMBL" id="FQNF01000031">
    <property type="protein sequence ID" value="SGZ39787.1"/>
    <property type="molecule type" value="Genomic_DNA"/>
</dbReference>
<proteinExistence type="predicted"/>
<dbReference type="Proteomes" id="UP000183365">
    <property type="component" value="Unassembled WGS sequence"/>
</dbReference>
<feature type="transmembrane region" description="Helical" evidence="2">
    <location>
        <begin position="598"/>
        <end position="620"/>
    </location>
</feature>
<feature type="transmembrane region" description="Helical" evidence="2">
    <location>
        <begin position="7"/>
        <end position="29"/>
    </location>
</feature>
<evidence type="ECO:0000313" key="4">
    <source>
        <dbReference type="Proteomes" id="UP000183365"/>
    </source>
</evidence>
<feature type="compositionally biased region" description="Polar residues" evidence="1">
    <location>
        <begin position="634"/>
        <end position="648"/>
    </location>
</feature>
<dbReference type="GO" id="GO:0031505">
    <property type="term" value="P:fungal-type cell wall organization"/>
    <property type="evidence" value="ECO:0007669"/>
    <property type="project" value="TreeGrafter"/>
</dbReference>
<dbReference type="VEuPathDB" id="FungiDB:HGUI_01987"/>
<dbReference type="PANTHER" id="PTHR28019">
    <property type="entry name" value="CELL MEMBRANE PROTEIN YLR413W-RELATED"/>
    <property type="match status" value="1"/>
</dbReference>